<reference evidence="1 2" key="1">
    <citation type="submission" date="2016-02" db="EMBL/GenBank/DDBJ databases">
        <authorList>
            <person name="Wen L."/>
            <person name="He K."/>
            <person name="Yang H."/>
        </authorList>
    </citation>
    <scope>NUCLEOTIDE SEQUENCE [LARGE SCALE GENOMIC DNA]</scope>
    <source>
        <strain evidence="1 2">DSM 22607</strain>
    </source>
</reference>
<proteinExistence type="predicted"/>
<dbReference type="Proteomes" id="UP000070366">
    <property type="component" value="Unassembled WGS sequence"/>
</dbReference>
<comment type="caution">
    <text evidence="1">The sequence shown here is derived from an EMBL/GenBank/DDBJ whole genome shotgun (WGS) entry which is preliminary data.</text>
</comment>
<gene>
    <name evidence="1" type="ORF">HMPREF3293_01822</name>
</gene>
<dbReference type="AlphaFoldDB" id="A0A136Q3H1"/>
<sequence length="68" mass="7982">MTLFVCWFKTLFPPVLFYSVKQMAGGTVPVWPRLQPAGRLSKCTLYGTFYVNPFYFAWRGFFPIFTKN</sequence>
<evidence type="ECO:0000313" key="1">
    <source>
        <dbReference type="EMBL" id="KXK65233.1"/>
    </source>
</evidence>
<protein>
    <submittedName>
        <fullName evidence="1">Uncharacterized protein</fullName>
    </submittedName>
</protein>
<name>A0A136Q3H1_9FIRM</name>
<dbReference type="EMBL" id="LSZW01000062">
    <property type="protein sequence ID" value="KXK65233.1"/>
    <property type="molecule type" value="Genomic_DNA"/>
</dbReference>
<accession>A0A136Q3H1</accession>
<keyword evidence="2" id="KW-1185">Reference proteome</keyword>
<evidence type="ECO:0000313" key="2">
    <source>
        <dbReference type="Proteomes" id="UP000070366"/>
    </source>
</evidence>
<organism evidence="1 2">
    <name type="scientific">Christensenella minuta</name>
    <dbReference type="NCBI Taxonomy" id="626937"/>
    <lineage>
        <taxon>Bacteria</taxon>
        <taxon>Bacillati</taxon>
        <taxon>Bacillota</taxon>
        <taxon>Clostridia</taxon>
        <taxon>Christensenellales</taxon>
        <taxon>Christensenellaceae</taxon>
        <taxon>Christensenella</taxon>
    </lineage>
</organism>